<evidence type="ECO:0000259" key="1">
    <source>
        <dbReference type="Pfam" id="PF00535"/>
    </source>
</evidence>
<reference evidence="2 3" key="1">
    <citation type="submission" date="2020-03" db="EMBL/GenBank/DDBJ databases">
        <title>Genomic Encyclopedia of Type Strains, Phase IV (KMG-IV): sequencing the most valuable type-strain genomes for metagenomic binning, comparative biology and taxonomic classification.</title>
        <authorList>
            <person name="Goeker M."/>
        </authorList>
    </citation>
    <scope>NUCLEOTIDE SEQUENCE [LARGE SCALE GENOMIC DNA]</scope>
    <source>
        <strain evidence="2 3">DSM 16846</strain>
    </source>
</reference>
<evidence type="ECO:0000313" key="3">
    <source>
        <dbReference type="Proteomes" id="UP000558192"/>
    </source>
</evidence>
<dbReference type="Pfam" id="PF00535">
    <property type="entry name" value="Glycos_transf_2"/>
    <property type="match status" value="1"/>
</dbReference>
<organism evidence="2 3">
    <name type="scientific">Sphingomonas kaistensis</name>
    <dbReference type="NCBI Taxonomy" id="298708"/>
    <lineage>
        <taxon>Bacteria</taxon>
        <taxon>Pseudomonadati</taxon>
        <taxon>Pseudomonadota</taxon>
        <taxon>Alphaproteobacteria</taxon>
        <taxon>Sphingomonadales</taxon>
        <taxon>Sphingomonadaceae</taxon>
        <taxon>Sphingomonas</taxon>
    </lineage>
</organism>
<keyword evidence="3" id="KW-1185">Reference proteome</keyword>
<dbReference type="PANTHER" id="PTHR22916">
    <property type="entry name" value="GLYCOSYLTRANSFERASE"/>
    <property type="match status" value="1"/>
</dbReference>
<dbReference type="SUPFAM" id="SSF53448">
    <property type="entry name" value="Nucleotide-diphospho-sugar transferases"/>
    <property type="match status" value="1"/>
</dbReference>
<sequence length="341" mass="37145">MKLSVALATYNGAAFIAEQLASLAGQTRLPDELVISDDGSTDATLEIVKAFAAGAPFPVVIAPKSERLGFSDNFLFAAEQSSHQLIAFCDQDDVWLPRKLELGAGRVEADDSMLSLHTLTVTDELLRPTGFEWDQGIERDAVHQALELDPYATGWGNSMVFRRELLRLVPREVRPGQPNGRGKPLSHDTWIYMLAAAFGRVSWLKQPLLLYRQHGGAATVSARPPSRRSLLGLAHVPIEEYRAQGLINGEMASLMAEAAQQPGPFQQAASLAAVRFGQRSEHWRARAAIFDAPSVGTRAAAYRSFHRDHAERRHWVGAHVKDVVVGVLGLGRAAAREGGSA</sequence>
<dbReference type="PANTHER" id="PTHR22916:SF3">
    <property type="entry name" value="UDP-GLCNAC:BETAGAL BETA-1,3-N-ACETYLGLUCOSAMINYLTRANSFERASE-LIKE PROTEIN 1"/>
    <property type="match status" value="1"/>
</dbReference>
<dbReference type="InterPro" id="IPR029044">
    <property type="entry name" value="Nucleotide-diphossugar_trans"/>
</dbReference>
<dbReference type="GO" id="GO:0016758">
    <property type="term" value="F:hexosyltransferase activity"/>
    <property type="evidence" value="ECO:0007669"/>
    <property type="project" value="UniProtKB-ARBA"/>
</dbReference>
<dbReference type="Gene3D" id="3.90.550.10">
    <property type="entry name" value="Spore Coat Polysaccharide Biosynthesis Protein SpsA, Chain A"/>
    <property type="match status" value="1"/>
</dbReference>
<dbReference type="InterPro" id="IPR001173">
    <property type="entry name" value="Glyco_trans_2-like"/>
</dbReference>
<gene>
    <name evidence="2" type="ORF">GGQ97_000842</name>
</gene>
<proteinExistence type="predicted"/>
<dbReference type="RefSeq" id="WP_168067793.1">
    <property type="nucleotide sequence ID" value="NZ_JAATJC010000001.1"/>
</dbReference>
<comment type="caution">
    <text evidence="2">The sequence shown here is derived from an EMBL/GenBank/DDBJ whole genome shotgun (WGS) entry which is preliminary data.</text>
</comment>
<name>A0A7X6BF59_9SPHN</name>
<feature type="domain" description="Glycosyltransferase 2-like" evidence="1">
    <location>
        <begin position="4"/>
        <end position="114"/>
    </location>
</feature>
<evidence type="ECO:0000313" key="2">
    <source>
        <dbReference type="EMBL" id="NJC05049.1"/>
    </source>
</evidence>
<dbReference type="EMBL" id="JAATJC010000001">
    <property type="protein sequence ID" value="NJC05049.1"/>
    <property type="molecule type" value="Genomic_DNA"/>
</dbReference>
<dbReference type="Proteomes" id="UP000558192">
    <property type="component" value="Unassembled WGS sequence"/>
</dbReference>
<protein>
    <recommendedName>
        <fullName evidence="1">Glycosyltransferase 2-like domain-containing protein</fullName>
    </recommendedName>
</protein>
<dbReference type="AlphaFoldDB" id="A0A7X6BF59"/>
<dbReference type="CDD" id="cd04196">
    <property type="entry name" value="GT_2_like_d"/>
    <property type="match status" value="1"/>
</dbReference>
<accession>A0A7X6BF59</accession>